<keyword evidence="2" id="KW-1185">Reference proteome</keyword>
<dbReference type="Proteomes" id="UP000575898">
    <property type="component" value="Unassembled WGS sequence"/>
</dbReference>
<evidence type="ECO:0000313" key="2">
    <source>
        <dbReference type="Proteomes" id="UP000575898"/>
    </source>
</evidence>
<dbReference type="RefSeq" id="WP_184035114.1">
    <property type="nucleotide sequence ID" value="NZ_JACHHY010000003.1"/>
</dbReference>
<evidence type="ECO:0000313" key="1">
    <source>
        <dbReference type="EMBL" id="MBB5017398.1"/>
    </source>
</evidence>
<organism evidence="1 2">
    <name type="scientific">Chitinivorax tropicus</name>
    <dbReference type="NCBI Taxonomy" id="714531"/>
    <lineage>
        <taxon>Bacteria</taxon>
        <taxon>Pseudomonadati</taxon>
        <taxon>Pseudomonadota</taxon>
        <taxon>Betaproteobacteria</taxon>
        <taxon>Chitinivorax</taxon>
    </lineage>
</organism>
<evidence type="ECO:0008006" key="3">
    <source>
        <dbReference type="Google" id="ProtNLM"/>
    </source>
</evidence>
<accession>A0A840MFF7</accession>
<gene>
    <name evidence="1" type="ORF">HNQ59_000662</name>
</gene>
<dbReference type="EMBL" id="JACHHY010000003">
    <property type="protein sequence ID" value="MBB5017398.1"/>
    <property type="molecule type" value="Genomic_DNA"/>
</dbReference>
<reference evidence="1 2" key="1">
    <citation type="submission" date="2020-08" db="EMBL/GenBank/DDBJ databases">
        <title>Genomic Encyclopedia of Type Strains, Phase IV (KMG-IV): sequencing the most valuable type-strain genomes for metagenomic binning, comparative biology and taxonomic classification.</title>
        <authorList>
            <person name="Goeker M."/>
        </authorList>
    </citation>
    <scope>NUCLEOTIDE SEQUENCE [LARGE SCALE GENOMIC DNA]</scope>
    <source>
        <strain evidence="1 2">DSM 27165</strain>
    </source>
</reference>
<comment type="caution">
    <text evidence="1">The sequence shown here is derived from an EMBL/GenBank/DDBJ whole genome shotgun (WGS) entry which is preliminary data.</text>
</comment>
<dbReference type="AlphaFoldDB" id="A0A840MFF7"/>
<protein>
    <recommendedName>
        <fullName evidence="3">DUF5610 domain-containing protein</fullName>
    </recommendedName>
</protein>
<sequence length="216" mass="23340">MQVQATSSRSILAYRNQAETKASKPAADVSHRGIAVGEPVSISVEGHARHIQSQIAELPPIEFPTPDSVAKRLKDLGEMLKYKMQQAGIPTQAKFSLQVRPDGAINATGHYAQEVDQLLKDNPKLRDELRTAMAHSSTLASMSVAAAGTEAWQRLGDRAVGEVADRWLQFMQNAFRQIDGMGGQLDWDGNQMSSATMAKAREILASAPADLGFVAA</sequence>
<name>A0A840MFF7_9PROT</name>
<proteinExistence type="predicted"/>